<dbReference type="Proteomes" id="UP000623440">
    <property type="component" value="Unassembled WGS sequence"/>
</dbReference>
<evidence type="ECO:0008006" key="3">
    <source>
        <dbReference type="Google" id="ProtNLM"/>
    </source>
</evidence>
<dbReference type="EMBL" id="JACJSI010000029">
    <property type="protein sequence ID" value="MBD2531087.1"/>
    <property type="molecule type" value="Genomic_DNA"/>
</dbReference>
<accession>A0ABR8DQN4</accession>
<sequence length="399" mass="44548">MARIVVCGYMIRHPVAGNLLAYFHYVLGLHNLGHEVLYLEESGWPESCYNPINHNYNDDPGFGLHAVQTLINTYGVNATVCYVNRDTGTVYGADWQEIKQMLKTADLLLNIGGVCWLPEFLLCKHRVLIDMDPFFTQIGTFAAEGRNEYHAYFSYGVNIGQPNCGIPSDGIKWLPTVPPVVPEIWNPILIPKDSCEERVDLPFTTIANWNAYGGVTYKGEHYGQKDQEFMRLLELPSYCSQKLELALAGKDAEIAEVAKSLQAAGWLIRDGKEISANLSTYITYLTGSRGEFSVAKQAYVKTRSGWFSDRTVCYLAAGRPVILQDTGFSDWLPTGQGVLAFSCLQSAVSCIERVNTNYQAHCQAAVELAEQFFSYKVVLPKLLETVLTTNRTHLSPFPV</sequence>
<reference evidence="1 2" key="1">
    <citation type="journal article" date="2020" name="ISME J.">
        <title>Comparative genomics reveals insights into cyanobacterial evolution and habitat adaptation.</title>
        <authorList>
            <person name="Chen M.Y."/>
            <person name="Teng W.K."/>
            <person name="Zhao L."/>
            <person name="Hu C.X."/>
            <person name="Zhou Y.K."/>
            <person name="Han B.P."/>
            <person name="Song L.R."/>
            <person name="Shu W.S."/>
        </authorList>
    </citation>
    <scope>NUCLEOTIDE SEQUENCE [LARGE SCALE GENOMIC DNA]</scope>
    <source>
        <strain evidence="1 2">FACHB-838</strain>
    </source>
</reference>
<organism evidence="1 2">
    <name type="scientific">Nostoc flagelliforme FACHB-838</name>
    <dbReference type="NCBI Taxonomy" id="2692904"/>
    <lineage>
        <taxon>Bacteria</taxon>
        <taxon>Bacillati</taxon>
        <taxon>Cyanobacteriota</taxon>
        <taxon>Cyanophyceae</taxon>
        <taxon>Nostocales</taxon>
        <taxon>Nostocaceae</taxon>
        <taxon>Nostoc</taxon>
    </lineage>
</organism>
<dbReference type="RefSeq" id="WP_190941795.1">
    <property type="nucleotide sequence ID" value="NZ_JACJSI010000029.1"/>
</dbReference>
<evidence type="ECO:0000313" key="1">
    <source>
        <dbReference type="EMBL" id="MBD2531087.1"/>
    </source>
</evidence>
<keyword evidence="2" id="KW-1185">Reference proteome</keyword>
<gene>
    <name evidence="1" type="ORF">H6G97_16455</name>
</gene>
<evidence type="ECO:0000313" key="2">
    <source>
        <dbReference type="Proteomes" id="UP000623440"/>
    </source>
</evidence>
<name>A0ABR8DQN4_9NOSO</name>
<comment type="caution">
    <text evidence="1">The sequence shown here is derived from an EMBL/GenBank/DDBJ whole genome shotgun (WGS) entry which is preliminary data.</text>
</comment>
<proteinExistence type="predicted"/>
<protein>
    <recommendedName>
        <fullName evidence="3">Glycosyltransferase family 1 protein</fullName>
    </recommendedName>
</protein>